<feature type="transmembrane region" description="Helical" evidence="8">
    <location>
        <begin position="297"/>
        <end position="317"/>
    </location>
</feature>
<gene>
    <name evidence="9" type="ORF">GNQ08_18380</name>
</gene>
<dbReference type="PANTHER" id="PTHR34975">
    <property type="entry name" value="SPORE GERMINATION PROTEIN A2"/>
    <property type="match status" value="1"/>
</dbReference>
<dbReference type="GO" id="GO:0016020">
    <property type="term" value="C:membrane"/>
    <property type="evidence" value="ECO:0007669"/>
    <property type="project" value="UniProtKB-SubCell"/>
</dbReference>
<dbReference type="OrthoDB" id="2661055at2"/>
<dbReference type="PANTHER" id="PTHR34975:SF2">
    <property type="entry name" value="SPORE GERMINATION PROTEIN A2"/>
    <property type="match status" value="1"/>
</dbReference>
<evidence type="ECO:0000256" key="4">
    <source>
        <dbReference type="ARBA" id="ARBA00022544"/>
    </source>
</evidence>
<feature type="transmembrane region" description="Helical" evidence="8">
    <location>
        <begin position="108"/>
        <end position="129"/>
    </location>
</feature>
<feature type="transmembrane region" description="Helical" evidence="8">
    <location>
        <begin position="66"/>
        <end position="88"/>
    </location>
</feature>
<evidence type="ECO:0000256" key="7">
    <source>
        <dbReference type="ARBA" id="ARBA00023136"/>
    </source>
</evidence>
<evidence type="ECO:0000256" key="3">
    <source>
        <dbReference type="ARBA" id="ARBA00022448"/>
    </source>
</evidence>
<keyword evidence="6 8" id="KW-1133">Transmembrane helix</keyword>
<feature type="transmembrane region" description="Helical" evidence="8">
    <location>
        <begin position="173"/>
        <end position="194"/>
    </location>
</feature>
<organism evidence="9 10">
    <name type="scientific">Paenibacillus macerans</name>
    <name type="common">Bacillus macerans</name>
    <dbReference type="NCBI Taxonomy" id="44252"/>
    <lineage>
        <taxon>Bacteria</taxon>
        <taxon>Bacillati</taxon>
        <taxon>Bacillota</taxon>
        <taxon>Bacilli</taxon>
        <taxon>Bacillales</taxon>
        <taxon>Paenibacillaceae</taxon>
        <taxon>Paenibacillus</taxon>
    </lineage>
</organism>
<dbReference type="Pfam" id="PF03845">
    <property type="entry name" value="Spore_permease"/>
    <property type="match status" value="1"/>
</dbReference>
<comment type="caution">
    <text evidence="9">The sequence shown here is derived from an EMBL/GenBank/DDBJ whole genome shotgun (WGS) entry which is preliminary data.</text>
</comment>
<feature type="transmembrane region" description="Helical" evidence="8">
    <location>
        <begin position="337"/>
        <end position="358"/>
    </location>
</feature>
<keyword evidence="4" id="KW-0309">Germination</keyword>
<feature type="transmembrane region" description="Helical" evidence="8">
    <location>
        <begin position="141"/>
        <end position="161"/>
    </location>
</feature>
<dbReference type="InterPro" id="IPR004761">
    <property type="entry name" value="Spore_GerAB"/>
</dbReference>
<dbReference type="Proteomes" id="UP000442469">
    <property type="component" value="Unassembled WGS sequence"/>
</dbReference>
<proteinExistence type="inferred from homology"/>
<accession>A0A6N8EZV7</accession>
<dbReference type="EMBL" id="WNZZ01000014">
    <property type="protein sequence ID" value="MUG24350.1"/>
    <property type="molecule type" value="Genomic_DNA"/>
</dbReference>
<feature type="transmembrane region" description="Helical" evidence="8">
    <location>
        <begin position="34"/>
        <end position="54"/>
    </location>
</feature>
<name>A0A6N8EZV7_PAEMA</name>
<evidence type="ECO:0000313" key="10">
    <source>
        <dbReference type="Proteomes" id="UP000442469"/>
    </source>
</evidence>
<evidence type="ECO:0000256" key="5">
    <source>
        <dbReference type="ARBA" id="ARBA00022692"/>
    </source>
</evidence>
<sequence length="389" mass="43272">MRSTIRGAPRACLSTNLKRSFFRREISMQSAGKISTIQLAVVISSTIFGSNVLSFPKIMAESAGTAAPLITVAGTAFAAVSLFIFAILSQRFSDRTIYDYSRNLIGKWPAFFINSLVLAVFLITTALGLRHTGEVLSTVVFRQTPIEMSILLMLLLVAFSCRRNVLKFCYVHIFYWPFVITPFLFLFLVSAKSINPLNLMPLLGNEPADLVPSLFSSASLYLGSFIIAILLPVTEKPKKALKASVIAISVAGGMYLLIIISALGIYGVEETKLLLYPTLEVARSIELGGQVIERFDAIFIIMWVINIYSTLYSGYYLSAYSLCELLRVKDQRMTSTLLIPVFFGISMLPNDLFQLYEISRIADWSSYIFLTGYGLLLLAVSLVRRGRRT</sequence>
<keyword evidence="3" id="KW-0813">Transport</keyword>
<feature type="transmembrane region" description="Helical" evidence="8">
    <location>
        <begin position="245"/>
        <end position="268"/>
    </location>
</feature>
<comment type="similarity">
    <text evidence="2">Belongs to the amino acid-polyamine-organocation (APC) superfamily. Spore germination protein (SGP) (TC 2.A.3.9) family.</text>
</comment>
<keyword evidence="5 8" id="KW-0812">Transmembrane</keyword>
<evidence type="ECO:0000313" key="9">
    <source>
        <dbReference type="EMBL" id="MUG24350.1"/>
    </source>
</evidence>
<keyword evidence="7 8" id="KW-0472">Membrane</keyword>
<evidence type="ECO:0000256" key="1">
    <source>
        <dbReference type="ARBA" id="ARBA00004141"/>
    </source>
</evidence>
<dbReference type="GO" id="GO:0009847">
    <property type="term" value="P:spore germination"/>
    <property type="evidence" value="ECO:0007669"/>
    <property type="project" value="InterPro"/>
</dbReference>
<reference evidence="9 10" key="1">
    <citation type="submission" date="2019-11" db="EMBL/GenBank/DDBJ databases">
        <title>Draft genome sequences of five Paenibacillus species of dairy origin.</title>
        <authorList>
            <person name="Olajide A.M."/>
            <person name="Chen S."/>
            <person name="Lapointe G."/>
        </authorList>
    </citation>
    <scope>NUCLEOTIDE SEQUENCE [LARGE SCALE GENOMIC DNA]</scope>
    <source>
        <strain evidence="9 10">3CT49</strain>
    </source>
</reference>
<dbReference type="NCBIfam" id="TIGR00912">
    <property type="entry name" value="2A0309"/>
    <property type="match status" value="1"/>
</dbReference>
<comment type="subcellular location">
    <subcellularLocation>
        <location evidence="1">Membrane</location>
        <topology evidence="1">Multi-pass membrane protein</topology>
    </subcellularLocation>
</comment>
<evidence type="ECO:0000256" key="2">
    <source>
        <dbReference type="ARBA" id="ARBA00007998"/>
    </source>
</evidence>
<evidence type="ECO:0000256" key="8">
    <source>
        <dbReference type="SAM" id="Phobius"/>
    </source>
</evidence>
<feature type="transmembrane region" description="Helical" evidence="8">
    <location>
        <begin position="364"/>
        <end position="383"/>
    </location>
</feature>
<dbReference type="AlphaFoldDB" id="A0A6N8EZV7"/>
<feature type="transmembrane region" description="Helical" evidence="8">
    <location>
        <begin position="214"/>
        <end position="233"/>
    </location>
</feature>
<evidence type="ECO:0000256" key="6">
    <source>
        <dbReference type="ARBA" id="ARBA00022989"/>
    </source>
</evidence>
<protein>
    <submittedName>
        <fullName evidence="9">Endospore germination permease</fullName>
    </submittedName>
</protein>
<dbReference type="Gene3D" id="1.20.1740.10">
    <property type="entry name" value="Amino acid/polyamine transporter I"/>
    <property type="match status" value="1"/>
</dbReference>